<dbReference type="EC" id="3.-.-.-" evidence="6"/>
<accession>A0ABW5D8H7</accession>
<dbReference type="Gene3D" id="3.60.15.10">
    <property type="entry name" value="Ribonuclease Z/Hydroxyacylglutathione hydrolase-like"/>
    <property type="match status" value="2"/>
</dbReference>
<name>A0ABW5D8H7_9BACT</name>
<evidence type="ECO:0000256" key="1">
    <source>
        <dbReference type="ARBA" id="ARBA00001947"/>
    </source>
</evidence>
<dbReference type="PANTHER" id="PTHR46233">
    <property type="entry name" value="HYDROXYACYLGLUTATHIONE HYDROLASE GLOC"/>
    <property type="match status" value="1"/>
</dbReference>
<dbReference type="EMBL" id="JBHUIT010000017">
    <property type="protein sequence ID" value="MFD2257089.1"/>
    <property type="molecule type" value="Genomic_DNA"/>
</dbReference>
<dbReference type="SUPFAM" id="SSF56281">
    <property type="entry name" value="Metallo-hydrolase/oxidoreductase"/>
    <property type="match status" value="1"/>
</dbReference>
<evidence type="ECO:0000313" key="7">
    <source>
        <dbReference type="Proteomes" id="UP001597375"/>
    </source>
</evidence>
<keyword evidence="3 6" id="KW-0378">Hydrolase</keyword>
<gene>
    <name evidence="6" type="ORF">ACFSSA_10400</name>
</gene>
<reference evidence="7" key="1">
    <citation type="journal article" date="2019" name="Int. J. Syst. Evol. Microbiol.">
        <title>The Global Catalogue of Microorganisms (GCM) 10K type strain sequencing project: providing services to taxonomists for standard genome sequencing and annotation.</title>
        <authorList>
            <consortium name="The Broad Institute Genomics Platform"/>
            <consortium name="The Broad Institute Genome Sequencing Center for Infectious Disease"/>
            <person name="Wu L."/>
            <person name="Ma J."/>
        </authorList>
    </citation>
    <scope>NUCLEOTIDE SEQUENCE [LARGE SCALE GENOMIC DNA]</scope>
    <source>
        <strain evidence="7">CGMCC 4.7106</strain>
    </source>
</reference>
<comment type="cofactor">
    <cofactor evidence="1">
        <name>Zn(2+)</name>
        <dbReference type="ChEBI" id="CHEBI:29105"/>
    </cofactor>
</comment>
<dbReference type="CDD" id="cd06262">
    <property type="entry name" value="metallo-hydrolase-like_MBL-fold"/>
    <property type="match status" value="1"/>
</dbReference>
<dbReference type="Proteomes" id="UP001597375">
    <property type="component" value="Unassembled WGS sequence"/>
</dbReference>
<keyword evidence="7" id="KW-1185">Reference proteome</keyword>
<evidence type="ECO:0000256" key="4">
    <source>
        <dbReference type="ARBA" id="ARBA00022833"/>
    </source>
</evidence>
<sequence length="257" mass="27937">MDLEDEFSDVIAKAMAGLELDPTELARKAGISPCEIEGLLHGDLEESCVYQIAPYLELDAVAVINLAKYVPEQSDIAGIRRLELPFRQWTVNAWEIEKDGVRLLFDTGLGENDIVDTLGDRIPSAVFITHAHPDHTGGVKALRDRGVRIISEKEALAGEVFEFGDIKVESVNLSGHCEPAVGYFLSGLKKQLLISGDAIFAGSIGRCGSKRTYELALETLRQVLAQAQPGCVMLPGHGPASTVESEMRSNPFRIGFS</sequence>
<dbReference type="Pfam" id="PF00753">
    <property type="entry name" value="Lactamase_B"/>
    <property type="match status" value="1"/>
</dbReference>
<keyword evidence="2" id="KW-0479">Metal-binding</keyword>
<dbReference type="PANTHER" id="PTHR46233:SF3">
    <property type="entry name" value="HYDROXYACYLGLUTATHIONE HYDROLASE GLOC"/>
    <property type="match status" value="1"/>
</dbReference>
<evidence type="ECO:0000256" key="2">
    <source>
        <dbReference type="ARBA" id="ARBA00022723"/>
    </source>
</evidence>
<proteinExistence type="predicted"/>
<dbReference type="GO" id="GO:0016787">
    <property type="term" value="F:hydrolase activity"/>
    <property type="evidence" value="ECO:0007669"/>
    <property type="project" value="UniProtKB-KW"/>
</dbReference>
<organism evidence="6 7">
    <name type="scientific">Luteolibacter algae</name>
    <dbReference type="NCBI Taxonomy" id="454151"/>
    <lineage>
        <taxon>Bacteria</taxon>
        <taxon>Pseudomonadati</taxon>
        <taxon>Verrucomicrobiota</taxon>
        <taxon>Verrucomicrobiia</taxon>
        <taxon>Verrucomicrobiales</taxon>
        <taxon>Verrucomicrobiaceae</taxon>
        <taxon>Luteolibacter</taxon>
    </lineage>
</organism>
<evidence type="ECO:0000259" key="5">
    <source>
        <dbReference type="SMART" id="SM00849"/>
    </source>
</evidence>
<dbReference type="InterPro" id="IPR036866">
    <property type="entry name" value="RibonucZ/Hydroxyglut_hydro"/>
</dbReference>
<dbReference type="InterPro" id="IPR051453">
    <property type="entry name" value="MBL_Glyoxalase_II"/>
</dbReference>
<comment type="caution">
    <text evidence="6">The sequence shown here is derived from an EMBL/GenBank/DDBJ whole genome shotgun (WGS) entry which is preliminary data.</text>
</comment>
<feature type="domain" description="Metallo-beta-lactamase" evidence="5">
    <location>
        <begin position="90"/>
        <end position="237"/>
    </location>
</feature>
<evidence type="ECO:0000313" key="6">
    <source>
        <dbReference type="EMBL" id="MFD2257089.1"/>
    </source>
</evidence>
<evidence type="ECO:0000256" key="3">
    <source>
        <dbReference type="ARBA" id="ARBA00022801"/>
    </source>
</evidence>
<protein>
    <submittedName>
        <fullName evidence="6">MBL fold metallo-hydrolase</fullName>
        <ecNumber evidence="6">3.-.-.-</ecNumber>
    </submittedName>
</protein>
<dbReference type="SMART" id="SM00849">
    <property type="entry name" value="Lactamase_B"/>
    <property type="match status" value="1"/>
</dbReference>
<keyword evidence="4" id="KW-0862">Zinc</keyword>
<dbReference type="RefSeq" id="WP_386820375.1">
    <property type="nucleotide sequence ID" value="NZ_JBHUIT010000017.1"/>
</dbReference>
<dbReference type="InterPro" id="IPR001279">
    <property type="entry name" value="Metallo-B-lactamas"/>
</dbReference>